<reference evidence="1 2" key="1">
    <citation type="submission" date="2019-04" db="EMBL/GenBank/DDBJ databases">
        <authorList>
            <person name="Li Y."/>
            <person name="Wang J."/>
        </authorList>
    </citation>
    <scope>NUCLEOTIDE SEQUENCE [LARGE SCALE GENOMIC DNA]</scope>
    <source>
        <strain evidence="1 2">DSM 14668</strain>
    </source>
</reference>
<dbReference type="OrthoDB" id="5498821at2"/>
<dbReference type="PROSITE" id="PS51257">
    <property type="entry name" value="PROKAR_LIPOPROTEIN"/>
    <property type="match status" value="1"/>
</dbReference>
<dbReference type="RefSeq" id="WP_136934261.1">
    <property type="nucleotide sequence ID" value="NZ_SSMQ01000061.1"/>
</dbReference>
<protein>
    <recommendedName>
        <fullName evidence="3">Lipoprotein</fullName>
    </recommendedName>
</protein>
<evidence type="ECO:0000313" key="1">
    <source>
        <dbReference type="EMBL" id="TKC99019.1"/>
    </source>
</evidence>
<dbReference type="EMBL" id="SSMQ01000061">
    <property type="protein sequence ID" value="TKC99019.1"/>
    <property type="molecule type" value="Genomic_DNA"/>
</dbReference>
<organism evidence="1 2">
    <name type="scientific">Polyangium fumosum</name>
    <dbReference type="NCBI Taxonomy" id="889272"/>
    <lineage>
        <taxon>Bacteria</taxon>
        <taxon>Pseudomonadati</taxon>
        <taxon>Myxococcota</taxon>
        <taxon>Polyangia</taxon>
        <taxon>Polyangiales</taxon>
        <taxon>Polyangiaceae</taxon>
        <taxon>Polyangium</taxon>
    </lineage>
</organism>
<proteinExistence type="predicted"/>
<accession>A0A4U1IWR4</accession>
<evidence type="ECO:0000313" key="2">
    <source>
        <dbReference type="Proteomes" id="UP000309215"/>
    </source>
</evidence>
<evidence type="ECO:0008006" key="3">
    <source>
        <dbReference type="Google" id="ProtNLM"/>
    </source>
</evidence>
<dbReference type="Proteomes" id="UP000309215">
    <property type="component" value="Unassembled WGS sequence"/>
</dbReference>
<sequence>MKTMVGFVFSLLSAMVVGCGGEDTSSGAGTLAIRITGEDAAKTGFPVEEEGEAIAFADGWTVQFSKVLVSFGALDVRGADGAVAIESRERWVADLHAGDASLPVFEGIEARRWDRFRYEIAAPDASAVALDGVAEAEVQAMIDGTFNYWLEGTATKAGDTYTFAWGLANPTRNANCTNGLDGTDGVVIRSNTTTEAEITIHLDHLFWDTLGTEEASLRFDALAAAAGTDKEISLDDLATQKLSDLKGLDGMPLVDAEGKPIVYNPGSVPLASQDLLSFLLASSASMGHLNGEGLCTVSAL</sequence>
<name>A0A4U1IWR4_9BACT</name>
<dbReference type="AlphaFoldDB" id="A0A4U1IWR4"/>
<gene>
    <name evidence="1" type="ORF">E8A74_39345</name>
</gene>
<comment type="caution">
    <text evidence="1">The sequence shown here is derived from an EMBL/GenBank/DDBJ whole genome shotgun (WGS) entry which is preliminary data.</text>
</comment>
<keyword evidence="2" id="KW-1185">Reference proteome</keyword>